<protein>
    <submittedName>
        <fullName evidence="2">Phosphatidylinositol synthase 1 (CDP-alcohol phosphatidyltransferase1)</fullName>
        <ecNumber evidence="2">2.7.8.11</ecNumber>
    </submittedName>
</protein>
<feature type="non-terminal residue" evidence="2">
    <location>
        <position position="54"/>
    </location>
</feature>
<evidence type="ECO:0000313" key="3">
    <source>
        <dbReference type="Proteomes" id="UP001175353"/>
    </source>
</evidence>
<feature type="compositionally biased region" description="Basic and acidic residues" evidence="1">
    <location>
        <begin position="1"/>
        <end position="10"/>
    </location>
</feature>
<keyword evidence="3" id="KW-1185">Reference proteome</keyword>
<evidence type="ECO:0000256" key="1">
    <source>
        <dbReference type="SAM" id="MobiDB-lite"/>
    </source>
</evidence>
<name>A0AAN6HDZ3_9PEZI</name>
<dbReference type="EC" id="2.7.8.11" evidence="2"/>
<sequence length="54" mass="5897">MSPPRRKDNANRVAGLSQPNGRPANGVPRAPAPAEQESQEQTDENIFLFVPNLI</sequence>
<reference evidence="2" key="1">
    <citation type="submission" date="2023-06" db="EMBL/GenBank/DDBJ databases">
        <title>Black Yeasts Isolated from many extreme environments.</title>
        <authorList>
            <person name="Coleine C."/>
            <person name="Stajich J.E."/>
            <person name="Selbmann L."/>
        </authorList>
    </citation>
    <scope>NUCLEOTIDE SEQUENCE</scope>
    <source>
        <strain evidence="2">CCFEE 5200</strain>
    </source>
</reference>
<comment type="caution">
    <text evidence="2">The sequence shown here is derived from an EMBL/GenBank/DDBJ whole genome shotgun (WGS) entry which is preliminary data.</text>
</comment>
<organism evidence="2 3">
    <name type="scientific">Friedmanniomyces endolithicus</name>
    <dbReference type="NCBI Taxonomy" id="329885"/>
    <lineage>
        <taxon>Eukaryota</taxon>
        <taxon>Fungi</taxon>
        <taxon>Dikarya</taxon>
        <taxon>Ascomycota</taxon>
        <taxon>Pezizomycotina</taxon>
        <taxon>Dothideomycetes</taxon>
        <taxon>Dothideomycetidae</taxon>
        <taxon>Mycosphaerellales</taxon>
        <taxon>Teratosphaeriaceae</taxon>
        <taxon>Friedmanniomyces</taxon>
    </lineage>
</organism>
<feature type="region of interest" description="Disordered" evidence="1">
    <location>
        <begin position="1"/>
        <end position="45"/>
    </location>
</feature>
<dbReference type="EMBL" id="JAUJLE010000342">
    <property type="protein sequence ID" value="KAK0959924.1"/>
    <property type="molecule type" value="Genomic_DNA"/>
</dbReference>
<dbReference type="GO" id="GO:0003881">
    <property type="term" value="F:CDP-diacylglycerol-inositol 3-phosphatidyltransferase activity"/>
    <property type="evidence" value="ECO:0007669"/>
    <property type="project" value="UniProtKB-EC"/>
</dbReference>
<evidence type="ECO:0000313" key="2">
    <source>
        <dbReference type="EMBL" id="KAK0959924.1"/>
    </source>
</evidence>
<gene>
    <name evidence="2" type="primary">pis1_2</name>
    <name evidence="2" type="ORF">LTR91_020607</name>
</gene>
<dbReference type="AlphaFoldDB" id="A0AAN6HDZ3"/>
<accession>A0AAN6HDZ3</accession>
<proteinExistence type="predicted"/>
<dbReference type="Proteomes" id="UP001175353">
    <property type="component" value="Unassembled WGS sequence"/>
</dbReference>
<keyword evidence="2" id="KW-0808">Transferase</keyword>